<dbReference type="PANTHER" id="PTHR43776">
    <property type="entry name" value="TRANSPORT ATP-BINDING PROTEIN"/>
    <property type="match status" value="1"/>
</dbReference>
<dbReference type="InterPro" id="IPR017871">
    <property type="entry name" value="ABC_transporter-like_CS"/>
</dbReference>
<proteinExistence type="predicted"/>
<dbReference type="EMBL" id="AJLR01000040">
    <property type="protein sequence ID" value="EKN68327.1"/>
    <property type="molecule type" value="Genomic_DNA"/>
</dbReference>
<dbReference type="GO" id="GO:0016887">
    <property type="term" value="F:ATP hydrolysis activity"/>
    <property type="evidence" value="ECO:0007669"/>
    <property type="project" value="InterPro"/>
</dbReference>
<dbReference type="PROSITE" id="PS00211">
    <property type="entry name" value="ABC_TRANSPORTER_1"/>
    <property type="match status" value="1"/>
</dbReference>
<dbReference type="SMART" id="SM00382">
    <property type="entry name" value="AAA"/>
    <property type="match status" value="1"/>
</dbReference>
<keyword evidence="1" id="KW-0813">Transport</keyword>
<keyword evidence="6" id="KW-1185">Reference proteome</keyword>
<dbReference type="InterPro" id="IPR003593">
    <property type="entry name" value="AAA+_ATPase"/>
</dbReference>
<dbReference type="GO" id="GO:0005524">
    <property type="term" value="F:ATP binding"/>
    <property type="evidence" value="ECO:0007669"/>
    <property type="project" value="UniProtKB-KW"/>
</dbReference>
<dbReference type="Gene3D" id="3.40.50.300">
    <property type="entry name" value="P-loop containing nucleotide triphosphate hydrolases"/>
    <property type="match status" value="1"/>
</dbReference>
<evidence type="ECO:0000313" key="6">
    <source>
        <dbReference type="Proteomes" id="UP000006315"/>
    </source>
</evidence>
<dbReference type="PATRIC" id="fig|1131731.3.peg.994"/>
<accession>K6D719</accession>
<dbReference type="CDD" id="cd03257">
    <property type="entry name" value="ABC_NikE_OppD_transporters"/>
    <property type="match status" value="1"/>
</dbReference>
<dbReference type="Pfam" id="PF00005">
    <property type="entry name" value="ABC_tran"/>
    <property type="match status" value="1"/>
</dbReference>
<evidence type="ECO:0000313" key="5">
    <source>
        <dbReference type="EMBL" id="EKN68327.1"/>
    </source>
</evidence>
<dbReference type="STRING" id="1131731.BAZO_04775"/>
<evidence type="ECO:0000256" key="3">
    <source>
        <dbReference type="ARBA" id="ARBA00022840"/>
    </source>
</evidence>
<dbReference type="Proteomes" id="UP000006315">
    <property type="component" value="Unassembled WGS sequence"/>
</dbReference>
<name>K6D719_SCHAZ</name>
<dbReference type="PROSITE" id="PS50893">
    <property type="entry name" value="ABC_TRANSPORTER_2"/>
    <property type="match status" value="1"/>
</dbReference>
<keyword evidence="3" id="KW-0067">ATP-binding</keyword>
<evidence type="ECO:0000256" key="1">
    <source>
        <dbReference type="ARBA" id="ARBA00022448"/>
    </source>
</evidence>
<dbReference type="RefSeq" id="WP_003330150.1">
    <property type="nucleotide sequence ID" value="NZ_AJLR01000040.1"/>
</dbReference>
<gene>
    <name evidence="5" type="ORF">BAZO_04775</name>
</gene>
<feature type="domain" description="ABC transporter" evidence="4">
    <location>
        <begin position="2"/>
        <end position="244"/>
    </location>
</feature>
<comment type="caution">
    <text evidence="5">The sequence shown here is derived from an EMBL/GenBank/DDBJ whole genome shotgun (WGS) entry which is preliminary data.</text>
</comment>
<dbReference type="InterPro" id="IPR003439">
    <property type="entry name" value="ABC_transporter-like_ATP-bd"/>
</dbReference>
<sequence length="259" mass="29379">MIEVKRVSKSYSKGEYWFREDNQTVLKDITFTVKAGECVGLVGESGSGKSTLSRIITGLEKADKGDVLIDGKVVPEWKKENKGRMSIVFQDYASSVNPNFTVKEIISEPLLALGQKNDRIEIINELLEKFRLTKSLLNRYPHEISGGQLQRVCLLRAISTSPRFLVLDEALSALDAPTQSQLLELLTRIKRESRVTYLFITHDILSAVKLCDRILFLYKGEIVEQIATNQLAYVQHEYSKKLLHSVANVIFQENKRGVF</sequence>
<dbReference type="SUPFAM" id="SSF52540">
    <property type="entry name" value="P-loop containing nucleoside triphosphate hydrolases"/>
    <property type="match status" value="1"/>
</dbReference>
<protein>
    <submittedName>
        <fullName evidence="5">ABC transporter-like protein</fullName>
    </submittedName>
</protein>
<evidence type="ECO:0000256" key="2">
    <source>
        <dbReference type="ARBA" id="ARBA00022741"/>
    </source>
</evidence>
<dbReference type="GeneID" id="89470956"/>
<evidence type="ECO:0000259" key="4">
    <source>
        <dbReference type="PROSITE" id="PS50893"/>
    </source>
</evidence>
<dbReference type="AlphaFoldDB" id="K6D719"/>
<keyword evidence="2" id="KW-0547">Nucleotide-binding</keyword>
<dbReference type="InterPro" id="IPR050319">
    <property type="entry name" value="ABC_transp_ATP-bind"/>
</dbReference>
<reference evidence="5 6" key="1">
    <citation type="journal article" date="2012" name="Front. Microbiol.">
        <title>Redundancy and modularity in membrane-associated dissimilatory nitrate reduction in Bacillus.</title>
        <authorList>
            <person name="Heylen K."/>
            <person name="Keltjens J."/>
        </authorList>
    </citation>
    <scope>NUCLEOTIDE SEQUENCE [LARGE SCALE GENOMIC DNA]</scope>
    <source>
        <strain evidence="5 6">LMG 9581</strain>
    </source>
</reference>
<dbReference type="InterPro" id="IPR027417">
    <property type="entry name" value="P-loop_NTPase"/>
</dbReference>
<organism evidence="5 6">
    <name type="scientific">Schinkia azotoformans LMG 9581</name>
    <dbReference type="NCBI Taxonomy" id="1131731"/>
    <lineage>
        <taxon>Bacteria</taxon>
        <taxon>Bacillati</taxon>
        <taxon>Bacillota</taxon>
        <taxon>Bacilli</taxon>
        <taxon>Bacillales</taxon>
        <taxon>Bacillaceae</taxon>
        <taxon>Calidifontibacillus/Schinkia group</taxon>
        <taxon>Schinkia</taxon>
    </lineage>
</organism>
<dbReference type="GO" id="GO:0055085">
    <property type="term" value="P:transmembrane transport"/>
    <property type="evidence" value="ECO:0007669"/>
    <property type="project" value="UniProtKB-ARBA"/>
</dbReference>